<dbReference type="AlphaFoldDB" id="A0A4Q7LPE8"/>
<reference evidence="3 4" key="1">
    <citation type="journal article" date="2015" name="Stand. Genomic Sci.">
        <title>Genomic Encyclopedia of Bacterial and Archaeal Type Strains, Phase III: the genomes of soil and plant-associated and newly described type strains.</title>
        <authorList>
            <person name="Whitman W.B."/>
            <person name="Woyke T."/>
            <person name="Klenk H.P."/>
            <person name="Zhou Y."/>
            <person name="Lilburn T.G."/>
            <person name="Beck B.J."/>
            <person name="De Vos P."/>
            <person name="Vandamme P."/>
            <person name="Eisen J.A."/>
            <person name="Garrity G."/>
            <person name="Hugenholtz P."/>
            <person name="Kyrpides N.C."/>
        </authorList>
    </citation>
    <scope>NUCLEOTIDE SEQUENCE [LARGE SCALE GENOMIC DNA]</scope>
    <source>
        <strain evidence="3 4">CV2</strain>
    </source>
</reference>
<dbReference type="InterPro" id="IPR029063">
    <property type="entry name" value="SAM-dependent_MTases_sf"/>
</dbReference>
<dbReference type="Proteomes" id="UP000293519">
    <property type="component" value="Unassembled WGS sequence"/>
</dbReference>
<feature type="domain" description="Methyltransferase" evidence="2">
    <location>
        <begin position="52"/>
        <end position="145"/>
    </location>
</feature>
<keyword evidence="1 3" id="KW-0808">Transferase</keyword>
<evidence type="ECO:0000256" key="1">
    <source>
        <dbReference type="ARBA" id="ARBA00022679"/>
    </source>
</evidence>
<dbReference type="CDD" id="cd02440">
    <property type="entry name" value="AdoMet_MTases"/>
    <property type="match status" value="1"/>
</dbReference>
<protein>
    <submittedName>
        <fullName evidence="3">Methyltransferase family protein</fullName>
    </submittedName>
</protein>
<dbReference type="InterPro" id="IPR041698">
    <property type="entry name" value="Methyltransf_25"/>
</dbReference>
<gene>
    <name evidence="3" type="ORF">EV141_1898</name>
</gene>
<evidence type="ECO:0000259" key="2">
    <source>
        <dbReference type="Pfam" id="PF13649"/>
    </source>
</evidence>
<dbReference type="GO" id="GO:0008168">
    <property type="term" value="F:methyltransferase activity"/>
    <property type="evidence" value="ECO:0007669"/>
    <property type="project" value="UniProtKB-KW"/>
</dbReference>
<name>A0A4Q7LPE8_9MICO</name>
<dbReference type="RefSeq" id="WP_130485680.1">
    <property type="nucleotide sequence ID" value="NZ_SGWW01000003.1"/>
</dbReference>
<evidence type="ECO:0000313" key="4">
    <source>
        <dbReference type="Proteomes" id="UP000293519"/>
    </source>
</evidence>
<dbReference type="Gene3D" id="3.40.50.150">
    <property type="entry name" value="Vaccinia Virus protein VP39"/>
    <property type="match status" value="1"/>
</dbReference>
<dbReference type="SUPFAM" id="SSF53335">
    <property type="entry name" value="S-adenosyl-L-methionine-dependent methyltransferases"/>
    <property type="match status" value="1"/>
</dbReference>
<dbReference type="PANTHER" id="PTHR43861">
    <property type="entry name" value="TRANS-ACONITATE 2-METHYLTRANSFERASE-RELATED"/>
    <property type="match status" value="1"/>
</dbReference>
<dbReference type="Pfam" id="PF13649">
    <property type="entry name" value="Methyltransf_25"/>
    <property type="match status" value="1"/>
</dbReference>
<dbReference type="OrthoDB" id="9786503at2"/>
<keyword evidence="3" id="KW-0489">Methyltransferase</keyword>
<accession>A0A4Q7LPE8</accession>
<evidence type="ECO:0000313" key="3">
    <source>
        <dbReference type="EMBL" id="RZS56434.1"/>
    </source>
</evidence>
<dbReference type="GO" id="GO:0032259">
    <property type="term" value="P:methylation"/>
    <property type="evidence" value="ECO:0007669"/>
    <property type="project" value="UniProtKB-KW"/>
</dbReference>
<proteinExistence type="predicted"/>
<comment type="caution">
    <text evidence="3">The sequence shown here is derived from an EMBL/GenBank/DDBJ whole genome shotgun (WGS) entry which is preliminary data.</text>
</comment>
<sequence length="213" mass="22883">MGHDRPADSSEVAALWNARYGSRDQPWNGAVNARLVSELDGLAPHDKASAALDAGCGEGCDSLWLAEQGWQVFGVDLSSVAIDRARDAAHERGLGARVRLEQRDLSTTPPPEAEFDLVTAHYLHVLPDHRDAIYGGLARAVRLGGTLLLVLHDASNIDAGVAHPPPFTMLTRDELAAVAHGFRELSCEQKPRAVLGRDGSPATAYDLVLRAVR</sequence>
<dbReference type="EMBL" id="SGWW01000003">
    <property type="protein sequence ID" value="RZS56434.1"/>
    <property type="molecule type" value="Genomic_DNA"/>
</dbReference>
<keyword evidence="4" id="KW-1185">Reference proteome</keyword>
<organism evidence="3 4">
    <name type="scientific">Microcella putealis</name>
    <dbReference type="NCBI Taxonomy" id="337005"/>
    <lineage>
        <taxon>Bacteria</taxon>
        <taxon>Bacillati</taxon>
        <taxon>Actinomycetota</taxon>
        <taxon>Actinomycetes</taxon>
        <taxon>Micrococcales</taxon>
        <taxon>Microbacteriaceae</taxon>
        <taxon>Microcella</taxon>
    </lineage>
</organism>